<reference evidence="2" key="1">
    <citation type="submission" date="2020-02" db="EMBL/GenBank/DDBJ databases">
        <authorList>
            <person name="Meier V. D."/>
        </authorList>
    </citation>
    <scope>NUCLEOTIDE SEQUENCE</scope>
    <source>
        <strain evidence="2">AVDCRST_MAG77</strain>
    </source>
</reference>
<feature type="region of interest" description="Disordered" evidence="1">
    <location>
        <begin position="16"/>
        <end position="68"/>
    </location>
</feature>
<sequence>WSATCRARGAFPTRRCPSAVLPTPAPSSSRARRASSRRCPMGSKSSWAYPHHYPSIFKPGRGNSLHQH</sequence>
<name>A0A6J4JWU3_9CHLR</name>
<dbReference type="EMBL" id="CADCTC010000243">
    <property type="protein sequence ID" value="CAA9289604.1"/>
    <property type="molecule type" value="Genomic_DNA"/>
</dbReference>
<evidence type="ECO:0000313" key="2">
    <source>
        <dbReference type="EMBL" id="CAA9289604.1"/>
    </source>
</evidence>
<gene>
    <name evidence="2" type="ORF">AVDCRST_MAG77-4586</name>
</gene>
<feature type="non-terminal residue" evidence="2">
    <location>
        <position position="68"/>
    </location>
</feature>
<protein>
    <submittedName>
        <fullName evidence="2">Uncharacterized protein</fullName>
    </submittedName>
</protein>
<proteinExistence type="predicted"/>
<evidence type="ECO:0000256" key="1">
    <source>
        <dbReference type="SAM" id="MobiDB-lite"/>
    </source>
</evidence>
<dbReference type="AlphaFoldDB" id="A0A6J4JWU3"/>
<organism evidence="2">
    <name type="scientific">uncultured Chloroflexota bacterium</name>
    <dbReference type="NCBI Taxonomy" id="166587"/>
    <lineage>
        <taxon>Bacteria</taxon>
        <taxon>Bacillati</taxon>
        <taxon>Chloroflexota</taxon>
        <taxon>environmental samples</taxon>
    </lineage>
</organism>
<accession>A0A6J4JWU3</accession>
<feature type="non-terminal residue" evidence="2">
    <location>
        <position position="1"/>
    </location>
</feature>